<feature type="transmembrane region" description="Helical" evidence="7">
    <location>
        <begin position="231"/>
        <end position="256"/>
    </location>
</feature>
<sequence length="425" mass="44480">MAESSEQATVDESLVVPATSLRNLSGFRFFWISRTISGLGSAMSMVALPVLAYQVTKSPVVVSLVAAAETIPYVLFGLIAGVVADRFDRRLLMTLSDLVCAFSMASIVLASALGFLTPWHIVAAALLSSSGALFFEAGVYGLVPAVVGKENIARANSLLYGSSTAVRIAGTAAAGALIAAVQPAGTIALDAVTFLASAFFIRGIGPRAPQSSRPAAKWPGYRKSIKEGLRFLWGLPTLRTMTVVGTLQSISGGAIVGQLVVFAGSGLGLHDSDPRIGLLYTAWSAGGIGGSLVLPRVRRRIGAFQLLLVALPLGSLLGLLVVMTTDWRIALVAITLWGTVYLMVLVNTMNYSQEVTPPEMQSRVNTTRRTFSSGLGVPLGALLSSTVTTHFSIRAGMFTAVVSVAAAALLVWAVQIKRTVAPTPS</sequence>
<comment type="subcellular location">
    <subcellularLocation>
        <location evidence="1">Cell membrane</location>
        <topology evidence="1">Multi-pass membrane protein</topology>
    </subcellularLocation>
</comment>
<dbReference type="PANTHER" id="PTHR23513:SF6">
    <property type="entry name" value="MAJOR FACILITATOR SUPERFAMILY ASSOCIATED DOMAIN-CONTAINING PROTEIN"/>
    <property type="match status" value="1"/>
</dbReference>
<dbReference type="Proteomes" id="UP000262477">
    <property type="component" value="Unassembled WGS sequence"/>
</dbReference>
<dbReference type="CDD" id="cd06173">
    <property type="entry name" value="MFS_MefA_like"/>
    <property type="match status" value="1"/>
</dbReference>
<evidence type="ECO:0000256" key="1">
    <source>
        <dbReference type="ARBA" id="ARBA00004651"/>
    </source>
</evidence>
<feature type="transmembrane region" description="Helical" evidence="7">
    <location>
        <begin position="95"/>
        <end position="115"/>
    </location>
</feature>
<dbReference type="RefSeq" id="WP_128504337.1">
    <property type="nucleotide sequence ID" value="NZ_QUAC01000039.1"/>
</dbReference>
<feature type="transmembrane region" description="Helical" evidence="7">
    <location>
        <begin position="301"/>
        <end position="323"/>
    </location>
</feature>
<accession>A0A371Q9P3</accession>
<dbReference type="PROSITE" id="PS50850">
    <property type="entry name" value="MFS"/>
    <property type="match status" value="1"/>
</dbReference>
<keyword evidence="5 7" id="KW-1133">Transmembrane helix</keyword>
<evidence type="ECO:0000256" key="5">
    <source>
        <dbReference type="ARBA" id="ARBA00022989"/>
    </source>
</evidence>
<evidence type="ECO:0000256" key="3">
    <source>
        <dbReference type="ARBA" id="ARBA00022475"/>
    </source>
</evidence>
<feature type="transmembrane region" description="Helical" evidence="7">
    <location>
        <begin position="187"/>
        <end position="205"/>
    </location>
</feature>
<dbReference type="SUPFAM" id="SSF103473">
    <property type="entry name" value="MFS general substrate transporter"/>
    <property type="match status" value="1"/>
</dbReference>
<feature type="transmembrane region" description="Helical" evidence="7">
    <location>
        <begin position="370"/>
        <end position="387"/>
    </location>
</feature>
<feature type="transmembrane region" description="Helical" evidence="7">
    <location>
        <begin position="393"/>
        <end position="414"/>
    </location>
</feature>
<feature type="transmembrane region" description="Helical" evidence="7">
    <location>
        <begin position="60"/>
        <end position="83"/>
    </location>
</feature>
<dbReference type="InterPro" id="IPR036259">
    <property type="entry name" value="MFS_trans_sf"/>
</dbReference>
<feature type="transmembrane region" description="Helical" evidence="7">
    <location>
        <begin position="121"/>
        <end position="146"/>
    </location>
</feature>
<evidence type="ECO:0000256" key="2">
    <source>
        <dbReference type="ARBA" id="ARBA00022448"/>
    </source>
</evidence>
<keyword evidence="10" id="KW-1185">Reference proteome</keyword>
<organism evidence="9 10">
    <name type="scientific">Streptomyces inhibens</name>
    <dbReference type="NCBI Taxonomy" id="2293571"/>
    <lineage>
        <taxon>Bacteria</taxon>
        <taxon>Bacillati</taxon>
        <taxon>Actinomycetota</taxon>
        <taxon>Actinomycetes</taxon>
        <taxon>Kitasatosporales</taxon>
        <taxon>Streptomycetaceae</taxon>
        <taxon>Streptomyces</taxon>
    </lineage>
</organism>
<dbReference type="EMBL" id="QUAC01000039">
    <property type="protein sequence ID" value="REK91163.1"/>
    <property type="molecule type" value="Genomic_DNA"/>
</dbReference>
<dbReference type="PANTHER" id="PTHR23513">
    <property type="entry name" value="INTEGRAL MEMBRANE EFFLUX PROTEIN-RELATED"/>
    <property type="match status" value="1"/>
</dbReference>
<protein>
    <submittedName>
        <fullName evidence="9">MFS transporter</fullName>
    </submittedName>
</protein>
<feature type="transmembrane region" description="Helical" evidence="7">
    <location>
        <begin position="329"/>
        <end position="349"/>
    </location>
</feature>
<dbReference type="GO" id="GO:0022857">
    <property type="term" value="F:transmembrane transporter activity"/>
    <property type="evidence" value="ECO:0007669"/>
    <property type="project" value="InterPro"/>
</dbReference>
<dbReference type="InterPro" id="IPR020846">
    <property type="entry name" value="MFS_dom"/>
</dbReference>
<comment type="caution">
    <text evidence="9">The sequence shown here is derived from an EMBL/GenBank/DDBJ whole genome shotgun (WGS) entry which is preliminary data.</text>
</comment>
<dbReference type="PRINTS" id="PR01988">
    <property type="entry name" value="EXPORTERBACE"/>
</dbReference>
<proteinExistence type="predicted"/>
<name>A0A371Q9P3_STRIH</name>
<evidence type="ECO:0000313" key="10">
    <source>
        <dbReference type="Proteomes" id="UP000262477"/>
    </source>
</evidence>
<dbReference type="OrthoDB" id="4544213at2"/>
<dbReference type="Gene3D" id="1.20.1250.20">
    <property type="entry name" value="MFS general substrate transporter like domains"/>
    <property type="match status" value="1"/>
</dbReference>
<feature type="transmembrane region" description="Helical" evidence="7">
    <location>
        <begin position="276"/>
        <end position="294"/>
    </location>
</feature>
<dbReference type="InterPro" id="IPR022324">
    <property type="entry name" value="Bacilysin_exporter_BacE_put"/>
</dbReference>
<feature type="transmembrane region" description="Helical" evidence="7">
    <location>
        <begin position="158"/>
        <end position="181"/>
    </location>
</feature>
<evidence type="ECO:0000256" key="6">
    <source>
        <dbReference type="ARBA" id="ARBA00023136"/>
    </source>
</evidence>
<feature type="domain" description="Major facilitator superfamily (MFS) profile" evidence="8">
    <location>
        <begin position="237"/>
        <end position="425"/>
    </location>
</feature>
<dbReference type="Pfam" id="PF05977">
    <property type="entry name" value="MFS_3"/>
    <property type="match status" value="1"/>
</dbReference>
<reference evidence="9 10" key="1">
    <citation type="submission" date="2018-08" db="EMBL/GenBank/DDBJ databases">
        <title>Streptomyces NEAU-D10 sp. nov., a novel Actinomycete isolated from soil.</title>
        <authorList>
            <person name="Jin L."/>
        </authorList>
    </citation>
    <scope>NUCLEOTIDE SEQUENCE [LARGE SCALE GENOMIC DNA]</scope>
    <source>
        <strain evidence="9 10">NEAU-D10</strain>
    </source>
</reference>
<keyword evidence="3" id="KW-1003">Cell membrane</keyword>
<keyword evidence="2" id="KW-0813">Transport</keyword>
<evidence type="ECO:0000259" key="8">
    <source>
        <dbReference type="PROSITE" id="PS50850"/>
    </source>
</evidence>
<dbReference type="InterPro" id="IPR010290">
    <property type="entry name" value="TM_effector"/>
</dbReference>
<feature type="transmembrane region" description="Helical" evidence="7">
    <location>
        <begin position="31"/>
        <end position="54"/>
    </location>
</feature>
<keyword evidence="6 7" id="KW-0472">Membrane</keyword>
<keyword evidence="4 7" id="KW-0812">Transmembrane</keyword>
<dbReference type="GO" id="GO:0005886">
    <property type="term" value="C:plasma membrane"/>
    <property type="evidence" value="ECO:0007669"/>
    <property type="project" value="UniProtKB-SubCell"/>
</dbReference>
<gene>
    <name evidence="9" type="ORF">DY245_06155</name>
</gene>
<evidence type="ECO:0000313" key="9">
    <source>
        <dbReference type="EMBL" id="REK91163.1"/>
    </source>
</evidence>
<evidence type="ECO:0000256" key="4">
    <source>
        <dbReference type="ARBA" id="ARBA00022692"/>
    </source>
</evidence>
<dbReference type="AlphaFoldDB" id="A0A371Q9P3"/>
<evidence type="ECO:0000256" key="7">
    <source>
        <dbReference type="SAM" id="Phobius"/>
    </source>
</evidence>